<feature type="transmembrane region" description="Helical" evidence="1">
    <location>
        <begin position="12"/>
        <end position="29"/>
    </location>
</feature>
<organism evidence="2 3">
    <name type="scientific">Listeria ivanovii</name>
    <dbReference type="NCBI Taxonomy" id="1638"/>
    <lineage>
        <taxon>Bacteria</taxon>
        <taxon>Bacillati</taxon>
        <taxon>Bacillota</taxon>
        <taxon>Bacilli</taxon>
        <taxon>Bacillales</taxon>
        <taxon>Listeriaceae</taxon>
        <taxon>Listeria</taxon>
    </lineage>
</organism>
<feature type="transmembrane region" description="Helical" evidence="1">
    <location>
        <begin position="257"/>
        <end position="276"/>
    </location>
</feature>
<evidence type="ECO:0000256" key="1">
    <source>
        <dbReference type="SAM" id="Phobius"/>
    </source>
</evidence>
<name>A0AAX2DSH5_LISIV</name>
<feature type="transmembrane region" description="Helical" evidence="1">
    <location>
        <begin position="288"/>
        <end position="307"/>
    </location>
</feature>
<dbReference type="EMBL" id="FNMX01000011">
    <property type="protein sequence ID" value="SDX10757.1"/>
    <property type="molecule type" value="Genomic_DNA"/>
</dbReference>
<keyword evidence="1" id="KW-0812">Transmembrane</keyword>
<protein>
    <submittedName>
        <fullName evidence="2">Low temperature requirement protein LtrA</fullName>
    </submittedName>
</protein>
<sequence length="371" mass="43001">MKHKKVTWLELFFDLVFVTAVSSTTHLLLSVDCHPDKTAIYFVEYLLMVIPMFWCWVGQTMFVNRFGGEKKNLELYMIPQMFFAILLTASFHSAFSDAYHTFLIGYLGIRFIIIIQYFTMSRSLVNAPRKVALLLGNIFLLGSLTTGVSFFFDGTLRYFFVYLGIVVDMVIPPFYINTLRKVPVDFYHLAERFGLFVIITFGESFFAITSILFGHTLDPYTVMYAFFGFIIIWTFWASYFRCHDKLIDFDKPTHGQCFIYGHFLIIISIMLLAANLHLLFDNILQREILLLMLFGAVGTFFISKQLVFAAHKKAGVTFYLWKNASLLLLLIGLFFINILVELPLFISFFCIWICAVLDLSLQNHTFRLANI</sequence>
<feature type="transmembrane region" description="Helical" evidence="1">
    <location>
        <begin position="219"/>
        <end position="236"/>
    </location>
</feature>
<dbReference type="PANTHER" id="PTHR36840:SF1">
    <property type="entry name" value="BLL5714 PROTEIN"/>
    <property type="match status" value="1"/>
</dbReference>
<dbReference type="AlphaFoldDB" id="A0AAX2DSH5"/>
<feature type="transmembrane region" description="Helical" evidence="1">
    <location>
        <begin position="131"/>
        <end position="152"/>
    </location>
</feature>
<feature type="transmembrane region" description="Helical" evidence="1">
    <location>
        <begin position="101"/>
        <end position="119"/>
    </location>
</feature>
<feature type="transmembrane region" description="Helical" evidence="1">
    <location>
        <begin position="41"/>
        <end position="63"/>
    </location>
</feature>
<feature type="transmembrane region" description="Helical" evidence="1">
    <location>
        <begin position="319"/>
        <end position="338"/>
    </location>
</feature>
<feature type="transmembrane region" description="Helical" evidence="1">
    <location>
        <begin position="158"/>
        <end position="177"/>
    </location>
</feature>
<feature type="transmembrane region" description="Helical" evidence="1">
    <location>
        <begin position="75"/>
        <end position="95"/>
    </location>
</feature>
<feature type="transmembrane region" description="Helical" evidence="1">
    <location>
        <begin position="189"/>
        <end position="213"/>
    </location>
</feature>
<dbReference type="Proteomes" id="UP000183610">
    <property type="component" value="Unassembled WGS sequence"/>
</dbReference>
<dbReference type="InterPro" id="IPR010640">
    <property type="entry name" value="Low_temperature_requirement_A"/>
</dbReference>
<proteinExistence type="predicted"/>
<dbReference type="PANTHER" id="PTHR36840">
    <property type="entry name" value="BLL5714 PROTEIN"/>
    <property type="match status" value="1"/>
</dbReference>
<feature type="transmembrane region" description="Helical" evidence="1">
    <location>
        <begin position="344"/>
        <end position="361"/>
    </location>
</feature>
<comment type="caution">
    <text evidence="2">The sequence shown here is derived from an EMBL/GenBank/DDBJ whole genome shotgun (WGS) entry which is preliminary data.</text>
</comment>
<evidence type="ECO:0000313" key="2">
    <source>
        <dbReference type="EMBL" id="SDX10757.1"/>
    </source>
</evidence>
<evidence type="ECO:0000313" key="3">
    <source>
        <dbReference type="Proteomes" id="UP000183610"/>
    </source>
</evidence>
<dbReference type="RefSeq" id="WP_003718480.1">
    <property type="nucleotide sequence ID" value="NZ_FNMX01000011.1"/>
</dbReference>
<keyword evidence="1" id="KW-0472">Membrane</keyword>
<accession>A0AAX2DSH5</accession>
<gene>
    <name evidence="2" type="ORF">SAMN05421782_1117</name>
</gene>
<dbReference type="Pfam" id="PF06772">
    <property type="entry name" value="LtrA"/>
    <property type="match status" value="1"/>
</dbReference>
<keyword evidence="1" id="KW-1133">Transmembrane helix</keyword>
<reference evidence="2 3" key="1">
    <citation type="submission" date="2016-10" db="EMBL/GenBank/DDBJ databases">
        <authorList>
            <person name="Varghese N."/>
            <person name="Submissions S."/>
        </authorList>
    </citation>
    <scope>NUCLEOTIDE SEQUENCE [LARGE SCALE GENOMIC DNA]</scope>
    <source>
        <strain evidence="2 3">ATCC 49954</strain>
    </source>
</reference>